<dbReference type="EMBL" id="CP042243">
    <property type="protein sequence ID" value="QEK12763.1"/>
    <property type="molecule type" value="Genomic_DNA"/>
</dbReference>
<protein>
    <recommendedName>
        <fullName evidence="3">Flagellar operon protein TIGR03826</fullName>
    </recommendedName>
</protein>
<keyword evidence="2" id="KW-1185">Reference proteome</keyword>
<proteinExistence type="predicted"/>
<evidence type="ECO:0000313" key="2">
    <source>
        <dbReference type="Proteomes" id="UP000324646"/>
    </source>
</evidence>
<accession>A0A5C0SDZ4</accession>
<reference evidence="1 2" key="1">
    <citation type="submission" date="2019-07" db="EMBL/GenBank/DDBJ databases">
        <title>Complete genome of Crassaminicella thermophila SY095.</title>
        <authorList>
            <person name="Li X."/>
        </authorList>
    </citation>
    <scope>NUCLEOTIDE SEQUENCE [LARGE SCALE GENOMIC DNA]</scope>
    <source>
        <strain evidence="1 2">SY095</strain>
    </source>
</reference>
<dbReference type="KEGG" id="crs:FQB35_10720"/>
<dbReference type="OrthoDB" id="1739831at2"/>
<evidence type="ECO:0008006" key="3">
    <source>
        <dbReference type="Google" id="ProtNLM"/>
    </source>
</evidence>
<dbReference type="RefSeq" id="WP_148809900.1">
    <property type="nucleotide sequence ID" value="NZ_CP042243.1"/>
</dbReference>
<gene>
    <name evidence="1" type="ORF">FQB35_10720</name>
</gene>
<sequence length="148" mass="17370">MNNKRYYNGVLVRTCKRCKTVIEENSIVDYCPECFKKIEAVFEKIESYLKEYPGATAFEIAQETGVPYHIINNFVRDGRLIEIPNEYLNMECKRCGCLLLSVHHEYCPDCRKEIEKEIELAKMQLRKAMGGDGSKMHIAHGRIRRKRY</sequence>
<organism evidence="1 2">
    <name type="scientific">Crassaminicella thermophila</name>
    <dbReference type="NCBI Taxonomy" id="2599308"/>
    <lineage>
        <taxon>Bacteria</taxon>
        <taxon>Bacillati</taxon>
        <taxon>Bacillota</taxon>
        <taxon>Clostridia</taxon>
        <taxon>Eubacteriales</taxon>
        <taxon>Clostridiaceae</taxon>
        <taxon>Crassaminicella</taxon>
    </lineage>
</organism>
<name>A0A5C0SDZ4_CRATE</name>
<evidence type="ECO:0000313" key="1">
    <source>
        <dbReference type="EMBL" id="QEK12763.1"/>
    </source>
</evidence>
<dbReference type="Proteomes" id="UP000324646">
    <property type="component" value="Chromosome"/>
</dbReference>
<dbReference type="AlphaFoldDB" id="A0A5C0SDZ4"/>